<dbReference type="SUPFAM" id="SSF64005">
    <property type="entry name" value="Undecaprenyl diphosphate synthase"/>
    <property type="match status" value="1"/>
</dbReference>
<comment type="cofactor">
    <cofactor evidence="2">
        <name>Mg(2+)</name>
        <dbReference type="ChEBI" id="CHEBI:18420"/>
    </cofactor>
    <text evidence="2">Binds 2 magnesium ions per subunit.</text>
</comment>
<dbReference type="GO" id="GO:0008834">
    <property type="term" value="F:ditrans,polycis-undecaprenyl-diphosphate synthase [(2E,6E)-farnesyl-diphosphate specific] activity"/>
    <property type="evidence" value="ECO:0007669"/>
    <property type="project" value="TreeGrafter"/>
</dbReference>
<dbReference type="InterPro" id="IPR001441">
    <property type="entry name" value="UPP_synth-like"/>
</dbReference>
<keyword evidence="4" id="KW-1185">Reference proteome</keyword>
<feature type="binding site" evidence="2">
    <location>
        <position position="66"/>
    </location>
    <ligand>
        <name>substrate</name>
    </ligand>
</feature>
<evidence type="ECO:0000256" key="1">
    <source>
        <dbReference type="ARBA" id="ARBA00022679"/>
    </source>
</evidence>
<comment type="function">
    <text evidence="2">Catalyzes the condensation of isopentenyl diphosphate (IPP) with allylic pyrophosphates generating different type of terpenoids.</text>
</comment>
<dbReference type="HAMAP" id="MF_01139">
    <property type="entry name" value="ISPT"/>
    <property type="match status" value="1"/>
</dbReference>
<feature type="active site" evidence="2">
    <location>
        <position position="15"/>
    </location>
</feature>
<accession>A0A5D3FWE9</accession>
<evidence type="ECO:0000256" key="2">
    <source>
        <dbReference type="HAMAP-Rule" id="MF_01139"/>
    </source>
</evidence>
<dbReference type="Pfam" id="PF01255">
    <property type="entry name" value="Prenyltransf"/>
    <property type="match status" value="1"/>
</dbReference>
<protein>
    <recommendedName>
        <fullName evidence="2">Isoprenyl transferase</fullName>
        <ecNumber evidence="2">2.5.1.-</ecNumber>
    </recommendedName>
</protein>
<comment type="subunit">
    <text evidence="2">Homodimer.</text>
</comment>
<dbReference type="GO" id="GO:0005829">
    <property type="term" value="C:cytosol"/>
    <property type="evidence" value="ECO:0007669"/>
    <property type="project" value="TreeGrafter"/>
</dbReference>
<feature type="binding site" evidence="2">
    <location>
        <position position="15"/>
    </location>
    <ligand>
        <name>Mg(2+)</name>
        <dbReference type="ChEBI" id="CHEBI:18420"/>
    </ligand>
</feature>
<dbReference type="GO" id="GO:0030145">
    <property type="term" value="F:manganese ion binding"/>
    <property type="evidence" value="ECO:0007669"/>
    <property type="project" value="TreeGrafter"/>
</dbReference>
<feature type="binding site" evidence="2">
    <location>
        <begin position="187"/>
        <end position="189"/>
    </location>
    <ligand>
        <name>substrate</name>
    </ligand>
</feature>
<dbReference type="PROSITE" id="PS01066">
    <property type="entry name" value="UPP_SYNTHASE"/>
    <property type="match status" value="1"/>
</dbReference>
<dbReference type="CDD" id="cd00475">
    <property type="entry name" value="Cis_IPPS"/>
    <property type="match status" value="1"/>
</dbReference>
<name>A0A5D3FWE9_9ACTN</name>
<dbReference type="GO" id="GO:0016094">
    <property type="term" value="P:polyprenol biosynthetic process"/>
    <property type="evidence" value="ECO:0007669"/>
    <property type="project" value="TreeGrafter"/>
</dbReference>
<comment type="caution">
    <text evidence="3">The sequence shown here is derived from an EMBL/GenBank/DDBJ whole genome shotgun (WGS) entry which is preliminary data.</text>
</comment>
<keyword evidence="2" id="KW-0479">Metal-binding</keyword>
<keyword evidence="1 2" id="KW-0808">Transferase</keyword>
<dbReference type="AlphaFoldDB" id="A0A5D3FWE9"/>
<proteinExistence type="inferred from homology"/>
<feature type="binding site" evidence="2">
    <location>
        <position position="200"/>
    </location>
    <ligand>
        <name>Mg(2+)</name>
        <dbReference type="ChEBI" id="CHEBI:18420"/>
    </ligand>
</feature>
<feature type="binding site" evidence="2">
    <location>
        <begin position="60"/>
        <end position="62"/>
    </location>
    <ligand>
        <name>substrate</name>
    </ligand>
</feature>
<feature type="binding site" evidence="2">
    <location>
        <position position="181"/>
    </location>
    <ligand>
        <name>substrate</name>
    </ligand>
</feature>
<dbReference type="NCBIfam" id="TIGR00055">
    <property type="entry name" value="uppS"/>
    <property type="match status" value="1"/>
</dbReference>
<reference evidence="3 4" key="1">
    <citation type="submission" date="2019-08" db="EMBL/GenBank/DDBJ databases">
        <title>Actinomadura sp. nov. CYP1-5 isolated from mountain soil.</title>
        <authorList>
            <person name="Songsumanus A."/>
            <person name="Kuncharoen N."/>
            <person name="Kudo T."/>
            <person name="Yuki M."/>
            <person name="Igarashi Y."/>
            <person name="Tanasupawat S."/>
        </authorList>
    </citation>
    <scope>NUCLEOTIDE SEQUENCE [LARGE SCALE GENOMIC DNA]</scope>
    <source>
        <strain evidence="3 4">CYP1-5</strain>
    </source>
</reference>
<evidence type="ECO:0000313" key="4">
    <source>
        <dbReference type="Proteomes" id="UP000323505"/>
    </source>
</evidence>
<dbReference type="PANTHER" id="PTHR10291:SF0">
    <property type="entry name" value="DEHYDRODOLICHYL DIPHOSPHATE SYNTHASE 2"/>
    <property type="match status" value="1"/>
</dbReference>
<feature type="binding site" evidence="2">
    <location>
        <begin position="16"/>
        <end position="19"/>
    </location>
    <ligand>
        <name>substrate</name>
    </ligand>
</feature>
<feature type="binding site" evidence="2">
    <location>
        <position position="20"/>
    </location>
    <ligand>
        <name>substrate</name>
    </ligand>
</feature>
<comment type="similarity">
    <text evidence="2">Belongs to the UPP synthase family.</text>
</comment>
<dbReference type="Gene3D" id="3.40.1180.10">
    <property type="entry name" value="Decaprenyl diphosphate synthase-like"/>
    <property type="match status" value="1"/>
</dbReference>
<sequence length="293" mass="31802">MVSANSVRHVACIMDGNGRWAMTRGLERIHGHLASMPALEAVVDAALAEGVPWLTLFAFSTEKWSRPAGEVGFLMSTLANRIIDTSLSRFHAKGVRVRMLGAMEGCLSDDMAAKIQHAEEITRDNDGLNLTMAVGYGGRDAIVHAARALAAAGIPPDDITAEVFARHLQDPDLPDVDLLIRSGGEQRLSNFLLWHCAHAELVFLDVLWPDFRAEHFQHALRIYHQRQHRFDNIAVTPTAPTGGGAIVPRVITLPGIMALHLTNGLLGTVRGTMRAAATHLTTTPPPPPDTPPH</sequence>
<dbReference type="GO" id="GO:0000287">
    <property type="term" value="F:magnesium ion binding"/>
    <property type="evidence" value="ECO:0007669"/>
    <property type="project" value="UniProtKB-UniRule"/>
</dbReference>
<dbReference type="EC" id="2.5.1.-" evidence="2"/>
<dbReference type="PANTHER" id="PTHR10291">
    <property type="entry name" value="DEHYDRODOLICHYL DIPHOSPHATE SYNTHASE FAMILY MEMBER"/>
    <property type="match status" value="1"/>
</dbReference>
<feature type="binding site" evidence="2">
    <location>
        <position position="28"/>
    </location>
    <ligand>
        <name>substrate</name>
    </ligand>
</feature>
<gene>
    <name evidence="3" type="primary">uppS</name>
    <name evidence="3" type="ORF">FXF68_05510</name>
</gene>
<keyword evidence="2" id="KW-0460">Magnesium</keyword>
<dbReference type="Proteomes" id="UP000323505">
    <property type="component" value="Unassembled WGS sequence"/>
</dbReference>
<organism evidence="3 4">
    <name type="scientific">Actinomadura decatromicini</name>
    <dbReference type="NCBI Taxonomy" id="2604572"/>
    <lineage>
        <taxon>Bacteria</taxon>
        <taxon>Bacillati</taxon>
        <taxon>Actinomycetota</taxon>
        <taxon>Actinomycetes</taxon>
        <taxon>Streptosporangiales</taxon>
        <taxon>Thermomonosporaceae</taxon>
        <taxon>Actinomadura</taxon>
    </lineage>
</organism>
<dbReference type="InterPro" id="IPR018520">
    <property type="entry name" value="UPP_synth-like_CS"/>
</dbReference>
<evidence type="ECO:0000313" key="3">
    <source>
        <dbReference type="EMBL" id="TYK53177.1"/>
    </source>
</evidence>
<feature type="binding site" evidence="2">
    <location>
        <position position="32"/>
    </location>
    <ligand>
        <name>substrate</name>
    </ligand>
</feature>
<comment type="caution">
    <text evidence="2">Lacks conserved residue(s) required for the propagation of feature annotation.</text>
</comment>
<dbReference type="EMBL" id="VSRQ01000001">
    <property type="protein sequence ID" value="TYK53177.1"/>
    <property type="molecule type" value="Genomic_DNA"/>
</dbReference>
<feature type="binding site" evidence="2">
    <location>
        <position position="64"/>
    </location>
    <ligand>
        <name>substrate</name>
    </ligand>
</feature>
<dbReference type="InterPro" id="IPR036424">
    <property type="entry name" value="UPP_synth-like_sf"/>
</dbReference>